<dbReference type="InterPro" id="IPR051395">
    <property type="entry name" value="Cytochrome_c_Peroxidase/MauG"/>
</dbReference>
<evidence type="ECO:0000256" key="3">
    <source>
        <dbReference type="ARBA" id="ARBA00022723"/>
    </source>
</evidence>
<dbReference type="PANTHER" id="PTHR30600:SF7">
    <property type="entry name" value="CYTOCHROME C PEROXIDASE-RELATED"/>
    <property type="match status" value="1"/>
</dbReference>
<dbReference type="PROSITE" id="PS51007">
    <property type="entry name" value="CYTC"/>
    <property type="match status" value="2"/>
</dbReference>
<evidence type="ECO:0000256" key="4">
    <source>
        <dbReference type="ARBA" id="ARBA00022729"/>
    </source>
</evidence>
<comment type="subcellular location">
    <subcellularLocation>
        <location evidence="1">Periplasm</location>
    </subcellularLocation>
</comment>
<accession>A0A1W1CP58</accession>
<evidence type="ECO:0000256" key="6">
    <source>
        <dbReference type="ARBA" id="ARBA00023002"/>
    </source>
</evidence>
<dbReference type="GO" id="GO:0004130">
    <property type="term" value="F:cytochrome-c peroxidase activity"/>
    <property type="evidence" value="ECO:0007669"/>
    <property type="project" value="UniProtKB-EC"/>
</dbReference>
<dbReference type="Gene3D" id="1.10.760.10">
    <property type="entry name" value="Cytochrome c-like domain"/>
    <property type="match status" value="2"/>
</dbReference>
<dbReference type="PANTHER" id="PTHR30600">
    <property type="entry name" value="CYTOCHROME C PEROXIDASE-RELATED"/>
    <property type="match status" value="1"/>
</dbReference>
<evidence type="ECO:0000256" key="5">
    <source>
        <dbReference type="ARBA" id="ARBA00022764"/>
    </source>
</evidence>
<evidence type="ECO:0000313" key="9">
    <source>
        <dbReference type="EMBL" id="SFV67668.1"/>
    </source>
</evidence>
<keyword evidence="4" id="KW-0732">Signal</keyword>
<keyword evidence="6 9" id="KW-0560">Oxidoreductase</keyword>
<dbReference type="InterPro" id="IPR004852">
    <property type="entry name" value="Di-haem_cyt_c_peroxidsae"/>
</dbReference>
<dbReference type="Pfam" id="PF00034">
    <property type="entry name" value="Cytochrom_C"/>
    <property type="match status" value="1"/>
</dbReference>
<keyword evidence="9" id="KW-0575">Peroxidase</keyword>
<feature type="domain" description="Cytochrome c" evidence="8">
    <location>
        <begin position="54"/>
        <end position="164"/>
    </location>
</feature>
<keyword evidence="2" id="KW-0349">Heme</keyword>
<dbReference type="GO" id="GO:0009055">
    <property type="term" value="F:electron transfer activity"/>
    <property type="evidence" value="ECO:0007669"/>
    <property type="project" value="InterPro"/>
</dbReference>
<evidence type="ECO:0000259" key="8">
    <source>
        <dbReference type="PROSITE" id="PS51007"/>
    </source>
</evidence>
<dbReference type="InterPro" id="IPR026259">
    <property type="entry name" value="MauG/Cytc_peroxidase"/>
</dbReference>
<dbReference type="GO" id="GO:0046872">
    <property type="term" value="F:metal ion binding"/>
    <property type="evidence" value="ECO:0007669"/>
    <property type="project" value="UniProtKB-KW"/>
</dbReference>
<dbReference type="EC" id="1.11.1.5" evidence="9"/>
<proteinExistence type="predicted"/>
<dbReference type="GO" id="GO:0042597">
    <property type="term" value="C:periplasmic space"/>
    <property type="evidence" value="ECO:0007669"/>
    <property type="project" value="UniProtKB-SubCell"/>
</dbReference>
<dbReference type="EMBL" id="FPHE01000163">
    <property type="protein sequence ID" value="SFV67668.1"/>
    <property type="molecule type" value="Genomic_DNA"/>
</dbReference>
<protein>
    <submittedName>
        <fullName evidence="9">Cytochrome c551 peroxidase</fullName>
        <ecNumber evidence="9">1.11.1.5</ecNumber>
    </submittedName>
</protein>
<gene>
    <name evidence="9" type="ORF">MNB_SV-12-1402</name>
</gene>
<keyword evidence="3" id="KW-0479">Metal-binding</keyword>
<keyword evidence="5" id="KW-0574">Periplasm</keyword>
<dbReference type="GO" id="GO:0020037">
    <property type="term" value="F:heme binding"/>
    <property type="evidence" value="ECO:0007669"/>
    <property type="project" value="InterPro"/>
</dbReference>
<name>A0A1W1CP58_9ZZZZ</name>
<dbReference type="SUPFAM" id="SSF46626">
    <property type="entry name" value="Cytochrome c"/>
    <property type="match status" value="2"/>
</dbReference>
<dbReference type="PIRSF" id="PIRSF000294">
    <property type="entry name" value="Cytochrome-c_peroxidase"/>
    <property type="match status" value="1"/>
</dbReference>
<evidence type="ECO:0000256" key="1">
    <source>
        <dbReference type="ARBA" id="ARBA00004418"/>
    </source>
</evidence>
<keyword evidence="7" id="KW-0408">Iron</keyword>
<reference evidence="9" key="1">
    <citation type="submission" date="2016-10" db="EMBL/GenBank/DDBJ databases">
        <authorList>
            <person name="de Groot N.N."/>
        </authorList>
    </citation>
    <scope>NUCLEOTIDE SEQUENCE</scope>
</reference>
<dbReference type="InterPro" id="IPR036909">
    <property type="entry name" value="Cyt_c-like_dom_sf"/>
</dbReference>
<dbReference type="Pfam" id="PF03150">
    <property type="entry name" value="CCP_MauG"/>
    <property type="match status" value="1"/>
</dbReference>
<feature type="domain" description="Cytochrome c" evidence="8">
    <location>
        <begin position="208"/>
        <end position="315"/>
    </location>
</feature>
<dbReference type="AlphaFoldDB" id="A0A1W1CP58"/>
<sequence>MKSYKILATSLVATSLLFGATTIDNAKKSGLVAIPQDKAELSKLIDPNKTITDERVELGKKLFFEPRLSKSGIISCNTCHNLGLGGVDGVSAAVGHKWTANPHHLNSPTVYNAVFFKAQFWDGRSPHLEDQAQGPMQAGPEMASPKELVEKRVNSIPEYVAEFQKAYGKDVKIDFEKITSTIGIFERTLVTPSRFDDFLNGKEDALSKEEQKGLDTFIAKGCVSCHNGIALGGTMQPFEVTGKYKYANIGDFKGDAKGMVKTPTLRNITETAPYFHNGAIWSLSEAVKEMGNIELGIKLSDEETAQIITFLKALKGKKPEISYPQLPESTATTPQPDFK</sequence>
<evidence type="ECO:0000256" key="2">
    <source>
        <dbReference type="ARBA" id="ARBA00022617"/>
    </source>
</evidence>
<evidence type="ECO:0000256" key="7">
    <source>
        <dbReference type="ARBA" id="ARBA00023004"/>
    </source>
</evidence>
<organism evidence="9">
    <name type="scientific">hydrothermal vent metagenome</name>
    <dbReference type="NCBI Taxonomy" id="652676"/>
    <lineage>
        <taxon>unclassified sequences</taxon>
        <taxon>metagenomes</taxon>
        <taxon>ecological metagenomes</taxon>
    </lineage>
</organism>
<dbReference type="InterPro" id="IPR009056">
    <property type="entry name" value="Cyt_c-like_dom"/>
</dbReference>